<protein>
    <submittedName>
        <fullName evidence="1">Uncharacterized protein</fullName>
    </submittedName>
</protein>
<dbReference type="EMBL" id="CP044622">
    <property type="protein sequence ID" value="QRD81776.1"/>
    <property type="molecule type" value="Genomic_DNA"/>
</dbReference>
<sequence length="49" mass="5609">MGRIDRIFKVWRCIYECGVAFPYFESGKHTGEVISSLYSKLKHNIVGAT</sequence>
<gene>
    <name evidence="1" type="ORF">F9C07_9971</name>
</gene>
<keyword evidence="2" id="KW-1185">Reference proteome</keyword>
<organism evidence="1 2">
    <name type="scientific">Aspergillus flavus (strain ATCC 200026 / FGSC A1120 / IAM 13836 / NRRL 3357 / JCM 12722 / SRRC 167)</name>
    <dbReference type="NCBI Taxonomy" id="332952"/>
    <lineage>
        <taxon>Eukaryota</taxon>
        <taxon>Fungi</taxon>
        <taxon>Dikarya</taxon>
        <taxon>Ascomycota</taxon>
        <taxon>Pezizomycotina</taxon>
        <taxon>Eurotiomycetes</taxon>
        <taxon>Eurotiomycetidae</taxon>
        <taxon>Eurotiales</taxon>
        <taxon>Aspergillaceae</taxon>
        <taxon>Aspergillus</taxon>
        <taxon>Aspergillus subgen. Circumdati</taxon>
    </lineage>
</organism>
<evidence type="ECO:0000313" key="2">
    <source>
        <dbReference type="Proteomes" id="UP000596276"/>
    </source>
</evidence>
<dbReference type="AlphaFoldDB" id="A0A7U2QR65"/>
<name>A0A7U2QR65_ASPFN</name>
<dbReference type="Proteomes" id="UP000596276">
    <property type="component" value="Chromosome 2"/>
</dbReference>
<proteinExistence type="predicted"/>
<accession>A0A7U2QR65</accession>
<evidence type="ECO:0000313" key="1">
    <source>
        <dbReference type="EMBL" id="QRD81776.1"/>
    </source>
</evidence>
<dbReference type="VEuPathDB" id="FungiDB:F9C07_9971"/>
<reference evidence="2" key="1">
    <citation type="journal article" date="2021" name="G3 (Bethesda)">
        <title>Chromosome assembled and annotated genome sequence of Aspergillus flavus NRRL 3357.</title>
        <authorList>
            <person name="Skerker J.M."/>
            <person name="Pianalto K.M."/>
            <person name="Mondo S.J."/>
            <person name="Yang K."/>
            <person name="Arkin A.P."/>
            <person name="Keller N.P."/>
            <person name="Grigoriev I.V."/>
            <person name="Louise Glass N.L."/>
        </authorList>
    </citation>
    <scope>NUCLEOTIDE SEQUENCE [LARGE SCALE GENOMIC DNA]</scope>
    <source>
        <strain evidence="2">ATCC 200026 / FGSC A1120 / IAM 13836 / NRRL 3357 / JCM 12722 / SRRC 167</strain>
    </source>
</reference>